<dbReference type="CDD" id="cd14737">
    <property type="entry name" value="PAAR_1"/>
    <property type="match status" value="1"/>
</dbReference>
<organism evidence="3 4">
    <name type="scientific">Vreelandella titanicae</name>
    <dbReference type="NCBI Taxonomy" id="664683"/>
    <lineage>
        <taxon>Bacteria</taxon>
        <taxon>Pseudomonadati</taxon>
        <taxon>Pseudomonadota</taxon>
        <taxon>Gammaproteobacteria</taxon>
        <taxon>Oceanospirillales</taxon>
        <taxon>Halomonadaceae</taxon>
        <taxon>Vreelandella</taxon>
    </lineage>
</organism>
<dbReference type="NCBIfam" id="NF033420">
    <property type="entry name" value="T6SS_PAAR_dom"/>
    <property type="match status" value="1"/>
</dbReference>
<reference evidence="3 4" key="1">
    <citation type="submission" date="2019-07" db="EMBL/GenBank/DDBJ databases">
        <title>Diversity of Bacteria from Kongsfjorden, Arctic.</title>
        <authorList>
            <person name="Yu Y."/>
        </authorList>
    </citation>
    <scope>NUCLEOTIDE SEQUENCE [LARGE SCALE GENOMIC DNA]</scope>
    <source>
        <strain evidence="3 4">SM1922</strain>
    </source>
</reference>
<dbReference type="EMBL" id="VNFE01000005">
    <property type="protein sequence ID" value="TVU88630.1"/>
    <property type="molecule type" value="Genomic_DNA"/>
</dbReference>
<dbReference type="PANTHER" id="PTHR33840:SF1">
    <property type="entry name" value="TLE1 PHOSPHOLIPASE DOMAIN-CONTAINING PROTEIN"/>
    <property type="match status" value="1"/>
</dbReference>
<dbReference type="PANTHER" id="PTHR33840">
    <property type="match status" value="1"/>
</dbReference>
<evidence type="ECO:0000256" key="1">
    <source>
        <dbReference type="SAM" id="MobiDB-lite"/>
    </source>
</evidence>
<feature type="compositionally biased region" description="Polar residues" evidence="1">
    <location>
        <begin position="134"/>
        <end position="172"/>
    </location>
</feature>
<protein>
    <submittedName>
        <fullName evidence="3">Type VI secretion system PAAR protein</fullName>
    </submittedName>
</protein>
<dbReference type="InterPro" id="IPR008727">
    <property type="entry name" value="PAAR_motif"/>
</dbReference>
<comment type="caution">
    <text evidence="3">The sequence shown here is derived from an EMBL/GenBank/DDBJ whole genome shotgun (WGS) entry which is preliminary data.</text>
</comment>
<dbReference type="Gene3D" id="2.60.200.60">
    <property type="match status" value="1"/>
</dbReference>
<gene>
    <name evidence="3" type="ORF">FQP89_16395</name>
</gene>
<evidence type="ECO:0000313" key="3">
    <source>
        <dbReference type="EMBL" id="TVU88630.1"/>
    </source>
</evidence>
<dbReference type="AlphaFoldDB" id="A0A558J4Q5"/>
<feature type="domain" description="T6SS Phospholipase effector Tle1-like catalytic" evidence="2">
    <location>
        <begin position="184"/>
        <end position="309"/>
    </location>
</feature>
<dbReference type="Pfam" id="PF05488">
    <property type="entry name" value="PAAR_motif"/>
    <property type="match status" value="1"/>
</dbReference>
<accession>A0A558J4Q5</accession>
<proteinExistence type="predicted"/>
<name>A0A558J4Q5_9GAMM</name>
<dbReference type="Proteomes" id="UP000317288">
    <property type="component" value="Unassembled WGS sequence"/>
</dbReference>
<dbReference type="InterPro" id="IPR018712">
    <property type="entry name" value="Tle1-like_cat"/>
</dbReference>
<evidence type="ECO:0000313" key="4">
    <source>
        <dbReference type="Proteomes" id="UP000317288"/>
    </source>
</evidence>
<sequence length="437" mass="46151">MGKKIVIVGDIGTEHEKFPPTPVTAGSPDVFVDSKPVGRVGDPLEPHAKPNHPPHSRTISSGSTTVLINGRPAALTGGSVDCGGVTIGSGSVIIGDDQIATPSRSLQGAGVGSATALHANSSSASAHQSANHNTRLNQSALSRTARQPGTSALHNGQRGLTNAGDSSQAQATNDEENSPRTLRLGVFFDGTGNHMQNDLRLTDRDITNVARLYDLYRDLGSGGTEQSIYIPGPGTVDGEATADGFDAPEDSWGLALGIGATGGHSRIEMALQQLRTIVEDTSASEVIIDVFGFSRGAALARHFVNLINSWPATIHVPQLNWWRRPVIEFREVTAFPQGVNASVGFVGLFDTVGSFYFPGNEQNLDFNLHLGAHSAEQVVHLTAFHEIRTNFPLSKISGASGGLPGNFIEEALPGFIPMWAGAMRTLKLTSRTMSGLR</sequence>
<feature type="compositionally biased region" description="Low complexity" evidence="1">
    <location>
        <begin position="119"/>
        <end position="133"/>
    </location>
</feature>
<dbReference type="Pfam" id="PF09994">
    <property type="entry name" value="T6SS_Tle1-like_cat"/>
    <property type="match status" value="1"/>
</dbReference>
<feature type="region of interest" description="Disordered" evidence="1">
    <location>
        <begin position="119"/>
        <end position="181"/>
    </location>
</feature>
<dbReference type="RefSeq" id="WP_144813168.1">
    <property type="nucleotide sequence ID" value="NZ_VNFE01000005.1"/>
</dbReference>
<evidence type="ECO:0000259" key="2">
    <source>
        <dbReference type="Pfam" id="PF09994"/>
    </source>
</evidence>